<dbReference type="PROSITE" id="PS51157">
    <property type="entry name" value="ZF_UBR"/>
    <property type="match status" value="1"/>
</dbReference>
<dbReference type="GO" id="GO:0008270">
    <property type="term" value="F:zinc ion binding"/>
    <property type="evidence" value="ECO:0007669"/>
    <property type="project" value="UniProtKB-KW"/>
</dbReference>
<dbReference type="GO" id="GO:0005737">
    <property type="term" value="C:cytoplasm"/>
    <property type="evidence" value="ECO:0007669"/>
    <property type="project" value="TreeGrafter"/>
</dbReference>
<name>A0A914E8T1_9BILA</name>
<feature type="compositionally biased region" description="Polar residues" evidence="7">
    <location>
        <begin position="754"/>
        <end position="763"/>
    </location>
</feature>
<keyword evidence="1" id="KW-0479">Metal-binding</keyword>
<evidence type="ECO:0000256" key="2">
    <source>
        <dbReference type="ARBA" id="ARBA00022771"/>
    </source>
</evidence>
<dbReference type="InterPro" id="IPR047503">
    <property type="entry name" value="UBR-box_UBR5"/>
</dbReference>
<feature type="compositionally biased region" description="Low complexity" evidence="7">
    <location>
        <begin position="566"/>
        <end position="575"/>
    </location>
</feature>
<accession>A0A914E8T1</accession>
<feature type="compositionally biased region" description="Polar residues" evidence="7">
    <location>
        <begin position="803"/>
        <end position="814"/>
    </location>
</feature>
<dbReference type="Gene3D" id="1.10.1900.10">
    <property type="entry name" value="c-terminal domain of poly(a) binding protein"/>
    <property type="match status" value="1"/>
</dbReference>
<feature type="compositionally biased region" description="Basic and acidic residues" evidence="7">
    <location>
        <begin position="547"/>
        <end position="565"/>
    </location>
</feature>
<evidence type="ECO:0000259" key="9">
    <source>
        <dbReference type="PROSITE" id="PS51157"/>
    </source>
</evidence>
<dbReference type="Pfam" id="PF00632">
    <property type="entry name" value="HECT"/>
    <property type="match status" value="1"/>
</dbReference>
<dbReference type="GO" id="GO:0005634">
    <property type="term" value="C:nucleus"/>
    <property type="evidence" value="ECO:0007669"/>
    <property type="project" value="TreeGrafter"/>
</dbReference>
<feature type="domain" description="HECT" evidence="8">
    <location>
        <begin position="1606"/>
        <end position="1934"/>
    </location>
</feature>
<feature type="compositionally biased region" description="Basic and acidic residues" evidence="7">
    <location>
        <begin position="697"/>
        <end position="709"/>
    </location>
</feature>
<dbReference type="PANTHER" id="PTHR46276:SF1">
    <property type="entry name" value="E3 UBIQUITIN-PROTEIN LIGASE UBR5"/>
    <property type="match status" value="1"/>
</dbReference>
<evidence type="ECO:0000313" key="12">
    <source>
        <dbReference type="WBParaSite" id="ACRNAN_scaffold6124.g28824.t1"/>
    </source>
</evidence>
<feature type="compositionally biased region" description="Acidic residues" evidence="7">
    <location>
        <begin position="520"/>
        <end position="530"/>
    </location>
</feature>
<dbReference type="InterPro" id="IPR036053">
    <property type="entry name" value="PABP-dom"/>
</dbReference>
<dbReference type="GO" id="GO:0090263">
    <property type="term" value="P:positive regulation of canonical Wnt signaling pathway"/>
    <property type="evidence" value="ECO:0007669"/>
    <property type="project" value="TreeGrafter"/>
</dbReference>
<feature type="region of interest" description="Disordered" evidence="7">
    <location>
        <begin position="754"/>
        <end position="891"/>
    </location>
</feature>
<feature type="compositionally biased region" description="Polar residues" evidence="7">
    <location>
        <begin position="1441"/>
        <end position="1457"/>
    </location>
</feature>
<evidence type="ECO:0000256" key="7">
    <source>
        <dbReference type="SAM" id="MobiDB-lite"/>
    </source>
</evidence>
<dbReference type="Proteomes" id="UP000887540">
    <property type="component" value="Unplaced"/>
</dbReference>
<proteinExistence type="predicted"/>
<feature type="compositionally biased region" description="Acidic residues" evidence="7">
    <location>
        <begin position="599"/>
        <end position="614"/>
    </location>
</feature>
<sequence length="1934" mass="214431">MAVRDINGQTPLMCAVQNRAYTAASVLWNAIEESYPNFAKSQLSSVALPNNSRADDSPLFVLCYNDTCSFTWTGDEHINQDIFECKTCGLTGTLCCCTECAFTCHRNHDCKLKRTSPTAYCDCWEKCPCKALVTGNEVQREALLRKMIEKTDLISSVNGRGEHLLLFLARTVGRQLVEQDNFIRRLAKIRSAQPTTTNEVPERDLEPPKFSRKAFQFCLQNWSAVKSLISIGMKHLSEDTPINEEIFHLSEQHGSTHLDKFVFILLARCQESHLDALLNTLISEANRSSSRDPEVDTIISRFIRSVVRLFSLISVLSPSAAGITIAAIASLFDSEPGVNKFSTSTSGAPPSATGTTSAAKTIVSNYRAVSISGMLSLVRTSLPVSLTGSSMKENKKKNLTSFVLKCRRIFQVLISYSLNELINTMDALMSPVTCGIVQPTALASRGISSNADVLEIMEKYLNVEQDFSSQLLGADESQKLYRRRRLETRRDTEEETAANANDTIGSQEVGAETNNQSPESGEDSDSESDADIQSRRFDSQGSLGGGHADEAHESADRDGNRRPDYGDSTDSLSSASDDDEDDASDDDDDDEDRRRGGDYNDDEEDFYEEEDEEGGVVYDGDSINVRYEDSSEGEENPYGEDDEFDEENQNAANEETEAAADSNSNHMHSSDDHRQRRGSSGRRNRRGGRSRHSRSRSNNDELIPERNDVDIPISDAPLLPPGEPNDAGLELNIPRREEIDQNAVVVVNPVSFDLNSDSNQMDTSHPLVPPPEPRETAQAGETFHTPPQSFREDEISPWDNVAPGNSSRTSTAPSLNWAVRRVRSDGTSSAFRDEPPPTSRANEIDNSESSAPEARTTTNAPDTTGPPPGTSRHNRNKEPSGSGEEFHSSTNKTDMQLTVAFSILLKLVDELMLQLAQHKEWKSMEQAGIAELLNLDSNVTNIFRELLETRLESSWNWLKSVMDKTEAQLKFGNALSTSAVGHLINYEAEVPSTETKKSETGEKRYRKKMDLNTLKKGSLEDHSASSSTRKDFCSYFMSLMRSHSAENGDALPIIEYKALRSVAFVAEAFLFHINALEILETKISNTDDISMMDVDEDTTDLKPDGKSLRRFYQRSNSVCYPYISAADSHHAFKYASGECLPLAARPHLLQPLTDKSALFALPLPLRTKKGHHQVAVEHRIDFPTHHSFANPSSNYENVLREVSWSLEQYTFVDNFDLETVFGVPTSVARISLQKYLGRWSNTLLFMSKAFHEELTNFCGGDASFSILLMETAGFHVRQSQFRKKMEKFKMAQTKDLTFSQMSRDKTSLLIQTMRQLNQQYARRISSNSTTASPSGSTATFSALKAAARGIENLPPNNPPLASNKVKVTFLDEPGEGTGVARSFYTAVADAFLTMTQLPSEGSSLGGDLGTDFSDPTGNNRSTSPTFQLLSRFSRRSKTQSEDTSGGSLSNALPPSISSEDRGVRTRSQKATVNQASSASATPVSSSRKYSKKAKYPLTLTAPAYYPRTEGTQEGGEPAQDRSSEPPLSGFQLVGQSSSSSVASAPPSTRSRQTEMNTMLLGDRILAKVRALQPEYANKITGMFLFLPLTQVMSLISNEENFRAHVEEATELLKQTGFGTPGATELKDETRLGDNAPLFFRPARGGYYTPIAANNSPQRLAAFRNAGRMMGIALQQMEIFPLHVCRHVLKYILSRQITWFDLAFYDPAMFDSLRSIVYNDAENTAHSNDFYESLQLTFAVDLSPEEGGGVIELKPDGESIPVTRENVLEYIYLFVQSRLLGTHVKALEAIRQGVFDVIPPESLANLTAEDLRLILCGTHDVSIPLLKNYTTFLDESSAPPDVLSKFKETFWSTVEKFSLDEKSDLIFFWHGSFTLPSSEESFQPLPTIMIRPADDHHLPTANTCISRLYIPLYSSKKILRSKLLLAIKARNFGFV</sequence>
<dbReference type="CDD" id="cd19675">
    <property type="entry name" value="UBR-box_UBR5"/>
    <property type="match status" value="1"/>
</dbReference>
<feature type="compositionally biased region" description="Low complexity" evidence="7">
    <location>
        <begin position="1475"/>
        <end position="1487"/>
    </location>
</feature>
<evidence type="ECO:0000256" key="6">
    <source>
        <dbReference type="PROSITE-ProRule" id="PRU00508"/>
    </source>
</evidence>
<evidence type="ECO:0000256" key="1">
    <source>
        <dbReference type="ARBA" id="ARBA00022723"/>
    </source>
</evidence>
<dbReference type="InterPro" id="IPR035983">
    <property type="entry name" value="Hect_E3_ubiquitin_ligase"/>
</dbReference>
<dbReference type="SMART" id="SM00517">
    <property type="entry name" value="PolyA"/>
    <property type="match status" value="1"/>
</dbReference>
<evidence type="ECO:0000259" key="8">
    <source>
        <dbReference type="PROSITE" id="PS50237"/>
    </source>
</evidence>
<dbReference type="PROSITE" id="PS50237">
    <property type="entry name" value="HECT"/>
    <property type="match status" value="1"/>
</dbReference>
<dbReference type="Pfam" id="PF00658">
    <property type="entry name" value="MLLE"/>
    <property type="match status" value="1"/>
</dbReference>
<dbReference type="Gene3D" id="3.30.2160.10">
    <property type="entry name" value="Hect, E3 ligase catalytic domain"/>
    <property type="match status" value="1"/>
</dbReference>
<reference evidence="12" key="1">
    <citation type="submission" date="2022-11" db="UniProtKB">
        <authorList>
            <consortium name="WormBaseParasite"/>
        </authorList>
    </citation>
    <scope>IDENTIFICATION</scope>
</reference>
<evidence type="ECO:0000256" key="5">
    <source>
        <dbReference type="PROSITE-ProRule" id="PRU00104"/>
    </source>
</evidence>
<feature type="region of interest" description="Disordered" evidence="7">
    <location>
        <begin position="1402"/>
        <end position="1555"/>
    </location>
</feature>
<dbReference type="InterPro" id="IPR000569">
    <property type="entry name" value="HECT_dom"/>
</dbReference>
<dbReference type="SMART" id="SM00396">
    <property type="entry name" value="ZnF_UBR1"/>
    <property type="match status" value="1"/>
</dbReference>
<feature type="active site" description="Glycyl thioester intermediate" evidence="5">
    <location>
        <position position="1903"/>
    </location>
</feature>
<feature type="compositionally biased region" description="Low complexity" evidence="7">
    <location>
        <begin position="1527"/>
        <end position="1550"/>
    </location>
</feature>
<dbReference type="SUPFAM" id="SSF56204">
    <property type="entry name" value="Hect, E3 ligase catalytic domain"/>
    <property type="match status" value="1"/>
</dbReference>
<organism evidence="11 12">
    <name type="scientific">Acrobeloides nanus</name>
    <dbReference type="NCBI Taxonomy" id="290746"/>
    <lineage>
        <taxon>Eukaryota</taxon>
        <taxon>Metazoa</taxon>
        <taxon>Ecdysozoa</taxon>
        <taxon>Nematoda</taxon>
        <taxon>Chromadorea</taxon>
        <taxon>Rhabditida</taxon>
        <taxon>Tylenchina</taxon>
        <taxon>Cephalobomorpha</taxon>
        <taxon>Cephaloboidea</taxon>
        <taxon>Cephalobidae</taxon>
        <taxon>Acrobeloides</taxon>
    </lineage>
</organism>
<feature type="compositionally biased region" description="Basic residues" evidence="7">
    <location>
        <begin position="675"/>
        <end position="695"/>
    </location>
</feature>
<dbReference type="InterPro" id="IPR002004">
    <property type="entry name" value="PABP_HYD_C"/>
</dbReference>
<feature type="domain" description="PABC" evidence="10">
    <location>
        <begin position="1540"/>
        <end position="1617"/>
    </location>
</feature>
<feature type="compositionally biased region" description="Polar residues" evidence="7">
    <location>
        <begin position="847"/>
        <end position="862"/>
    </location>
</feature>
<feature type="domain" description="UBR-type" evidence="9">
    <location>
        <begin position="66"/>
        <end position="134"/>
    </location>
</feature>
<dbReference type="InterPro" id="IPR003126">
    <property type="entry name" value="Znf_UBR"/>
</dbReference>
<feature type="compositionally biased region" description="Acidic residues" evidence="7">
    <location>
        <begin position="630"/>
        <end position="658"/>
    </location>
</feature>
<keyword evidence="2" id="KW-0863">Zinc-finger</keyword>
<dbReference type="Gene3D" id="3.90.1750.10">
    <property type="entry name" value="Hect, E3 ligase catalytic domains"/>
    <property type="match status" value="1"/>
</dbReference>
<evidence type="ECO:0000313" key="11">
    <source>
        <dbReference type="Proteomes" id="UP000887540"/>
    </source>
</evidence>
<dbReference type="WBParaSite" id="ACRNAN_scaffold6124.g28824.t1">
    <property type="protein sequence ID" value="ACRNAN_scaffold6124.g28824.t1"/>
    <property type="gene ID" value="ACRNAN_scaffold6124.g28824"/>
</dbReference>
<dbReference type="Gene3D" id="3.30.2410.10">
    <property type="entry name" value="Hect, E3 ligase catalytic domain"/>
    <property type="match status" value="1"/>
</dbReference>
<protein>
    <submittedName>
        <fullName evidence="12">E3 ubiquitin-protein ligase UBR5</fullName>
    </submittedName>
</protein>
<feature type="compositionally biased region" description="Polar residues" evidence="7">
    <location>
        <begin position="1413"/>
        <end position="1430"/>
    </location>
</feature>
<dbReference type="GO" id="GO:0000209">
    <property type="term" value="P:protein polyubiquitination"/>
    <property type="evidence" value="ECO:0007669"/>
    <property type="project" value="TreeGrafter"/>
</dbReference>
<dbReference type="GO" id="GO:0003723">
    <property type="term" value="F:RNA binding"/>
    <property type="evidence" value="ECO:0007669"/>
    <property type="project" value="InterPro"/>
</dbReference>
<evidence type="ECO:0000259" key="10">
    <source>
        <dbReference type="PROSITE" id="PS51309"/>
    </source>
</evidence>
<feature type="zinc finger region" description="UBR-type" evidence="6">
    <location>
        <begin position="66"/>
        <end position="134"/>
    </location>
</feature>
<dbReference type="PANTHER" id="PTHR46276">
    <property type="entry name" value="E3 UBIQUITIN-PROTEIN LIGASE UBR5"/>
    <property type="match status" value="1"/>
</dbReference>
<dbReference type="SMART" id="SM00119">
    <property type="entry name" value="HECTc"/>
    <property type="match status" value="1"/>
</dbReference>
<evidence type="ECO:0000256" key="4">
    <source>
        <dbReference type="ARBA" id="ARBA00022833"/>
    </source>
</evidence>
<feature type="compositionally biased region" description="Acidic residues" evidence="7">
    <location>
        <begin position="576"/>
        <end position="591"/>
    </location>
</feature>
<feature type="region of interest" description="Disordered" evidence="7">
    <location>
        <begin position="483"/>
        <end position="729"/>
    </location>
</feature>
<keyword evidence="4" id="KW-0862">Zinc</keyword>
<dbReference type="GO" id="GO:0034450">
    <property type="term" value="F:ubiquitin-ubiquitin ligase activity"/>
    <property type="evidence" value="ECO:0007669"/>
    <property type="project" value="TreeGrafter"/>
</dbReference>
<keyword evidence="11" id="KW-1185">Reference proteome</keyword>
<dbReference type="SUPFAM" id="SSF63570">
    <property type="entry name" value="PABC (PABP) domain"/>
    <property type="match status" value="1"/>
</dbReference>
<evidence type="ECO:0000256" key="3">
    <source>
        <dbReference type="ARBA" id="ARBA00022786"/>
    </source>
</evidence>
<dbReference type="PROSITE" id="PS51309">
    <property type="entry name" value="PABC"/>
    <property type="match status" value="1"/>
</dbReference>
<keyword evidence="3 5" id="KW-0833">Ubl conjugation pathway</keyword>